<dbReference type="PANTHER" id="PTHR13266:SF1">
    <property type="entry name" value="PROTEASOME INHIBITOR PI31 SUBUNIT"/>
    <property type="match status" value="1"/>
</dbReference>
<reference evidence="6" key="1">
    <citation type="submission" date="2025-08" db="UniProtKB">
        <authorList>
            <consortium name="RefSeq"/>
        </authorList>
    </citation>
    <scope>IDENTIFICATION</scope>
    <source>
        <tissue evidence="6">Whole Larva</tissue>
    </source>
</reference>
<keyword evidence="3" id="KW-0647">Proteasome</keyword>
<evidence type="ECO:0000259" key="4">
    <source>
        <dbReference type="Pfam" id="PF11566"/>
    </source>
</evidence>
<dbReference type="RefSeq" id="XP_017782971.1">
    <property type="nucleotide sequence ID" value="XM_017927482.1"/>
</dbReference>
<proteinExistence type="inferred from homology"/>
<evidence type="ECO:0000313" key="6">
    <source>
        <dbReference type="RefSeq" id="XP_017782971.1"/>
    </source>
</evidence>
<name>A0ABM1N821_NICVS</name>
<keyword evidence="5" id="KW-1185">Reference proteome</keyword>
<accession>A0ABM1N821</accession>
<comment type="similarity">
    <text evidence="1">Belongs to the proteasome inhibitor PI31 family.</text>
</comment>
<dbReference type="Pfam" id="PF11566">
    <property type="entry name" value="PI31_Prot_N"/>
    <property type="match status" value="1"/>
</dbReference>
<evidence type="ECO:0000256" key="3">
    <source>
        <dbReference type="ARBA" id="ARBA00022942"/>
    </source>
</evidence>
<dbReference type="PANTHER" id="PTHR13266">
    <property type="entry name" value="PROTEASOME INHIBITOR"/>
    <property type="match status" value="1"/>
</dbReference>
<dbReference type="Gene3D" id="3.40.1000.30">
    <property type="match status" value="1"/>
</dbReference>
<dbReference type="Proteomes" id="UP000695000">
    <property type="component" value="Unplaced"/>
</dbReference>
<evidence type="ECO:0000256" key="1">
    <source>
        <dbReference type="ARBA" id="ARBA00006405"/>
    </source>
</evidence>
<dbReference type="GeneID" id="108567168"/>
<gene>
    <name evidence="6" type="primary">LOC108567168</name>
</gene>
<feature type="domain" description="PI31 proteasome regulator N-terminal" evidence="4">
    <location>
        <begin position="21"/>
        <end position="114"/>
    </location>
</feature>
<evidence type="ECO:0000313" key="5">
    <source>
        <dbReference type="Proteomes" id="UP000695000"/>
    </source>
</evidence>
<protein>
    <recommendedName>
        <fullName evidence="2">Proteasome inhibitor PI31 subunit</fullName>
    </recommendedName>
</protein>
<evidence type="ECO:0000256" key="2">
    <source>
        <dbReference type="ARBA" id="ARBA00015575"/>
    </source>
</evidence>
<organism evidence="5 6">
    <name type="scientific">Nicrophorus vespilloides</name>
    <name type="common">Boreal carrion beetle</name>
    <dbReference type="NCBI Taxonomy" id="110193"/>
    <lineage>
        <taxon>Eukaryota</taxon>
        <taxon>Metazoa</taxon>
        <taxon>Ecdysozoa</taxon>
        <taxon>Arthropoda</taxon>
        <taxon>Hexapoda</taxon>
        <taxon>Insecta</taxon>
        <taxon>Pterygota</taxon>
        <taxon>Neoptera</taxon>
        <taxon>Endopterygota</taxon>
        <taxon>Coleoptera</taxon>
        <taxon>Polyphaga</taxon>
        <taxon>Staphyliniformia</taxon>
        <taxon>Silphidae</taxon>
        <taxon>Nicrophorinae</taxon>
        <taxon>Nicrophorus</taxon>
    </lineage>
</organism>
<dbReference type="InterPro" id="IPR021625">
    <property type="entry name" value="PI31_Prot_N"/>
</dbReference>
<dbReference type="InterPro" id="IPR045128">
    <property type="entry name" value="PI31-like"/>
</dbReference>
<sequence>MSHKTLYYTWDLFYRTEKHVVKSKEEVLICFVHFILITNGFRCIGLGDSKSFEGNEPKSRKLPIGWNDVLQMRYEHEGKLYLFLVTKLDEKRILINLIRPHDKSVSLIELKTCSVRNMSGILDRLIPSYKELNEYVVEQFIDKMKSSKKTKDATCQTDVSLMGPVGRCQLNFMCTRPGGWQYTAEDVERFNIRRLITRVPRARPLRNLNVD</sequence>